<dbReference type="EMBL" id="CAID01000004">
    <property type="protein sequence ID" value="CEF97533.1"/>
    <property type="molecule type" value="Genomic_DNA"/>
</dbReference>
<proteinExistence type="predicted"/>
<feature type="region of interest" description="Disordered" evidence="1">
    <location>
        <begin position="81"/>
        <end position="105"/>
    </location>
</feature>
<keyword evidence="5" id="KW-1185">Reference proteome</keyword>
<name>A0A090N356_OSTTA</name>
<reference evidence="3" key="2">
    <citation type="journal article" date="2014" name="BMC Genomics">
        <title>An improved genome of the model marine alga Ostreococcus tauri unfolds by assessing Illumina de novo assemblies.</title>
        <authorList>
            <person name="Blanc-Mathieu R."/>
            <person name="Verhelst B."/>
            <person name="Derelle E."/>
            <person name="Rombauts S."/>
            <person name="Bouget F.Y."/>
            <person name="Carre I."/>
            <person name="Chateau A."/>
            <person name="Eyre-Walker A."/>
            <person name="Grimsley N."/>
            <person name="Moreau H."/>
            <person name="Piegu B."/>
            <person name="Rivals E."/>
            <person name="Schackwitz W."/>
            <person name="Van de Peer Y."/>
            <person name="Piganeau G."/>
        </authorList>
    </citation>
    <scope>NUCLEOTIDE SEQUENCE</scope>
    <source>
        <strain evidence="3">RCC4221</strain>
    </source>
</reference>
<dbReference type="AlphaFoldDB" id="A0A090N356"/>
<evidence type="ECO:0000256" key="1">
    <source>
        <dbReference type="SAM" id="MobiDB-lite"/>
    </source>
</evidence>
<dbReference type="InParanoid" id="A0A090N356"/>
<dbReference type="Proteomes" id="UP000195557">
    <property type="component" value="Unassembled WGS sequence"/>
</dbReference>
<evidence type="ECO:0000313" key="5">
    <source>
        <dbReference type="Proteomes" id="UP000009170"/>
    </source>
</evidence>
<dbReference type="Proteomes" id="UP000009170">
    <property type="component" value="Unassembled WGS sequence"/>
</dbReference>
<evidence type="ECO:0000256" key="2">
    <source>
        <dbReference type="SAM" id="Phobius"/>
    </source>
</evidence>
<accession>A0A090N356</accession>
<keyword evidence="2" id="KW-0812">Transmembrane</keyword>
<protein>
    <submittedName>
        <fullName evidence="3">Unnamed product</fullName>
    </submittedName>
</protein>
<reference evidence="3 5" key="1">
    <citation type="journal article" date="2006" name="Proc. Natl. Acad. Sci. U.S.A.">
        <title>Genome analysis of the smallest free-living eukaryote Ostreococcus tauri unveils many unique features.</title>
        <authorList>
            <person name="Derelle E."/>
            <person name="Ferraz C."/>
            <person name="Rombauts S."/>
            <person name="Rouze P."/>
            <person name="Worden A.Z."/>
            <person name="Robbens S."/>
            <person name="Partensky F."/>
            <person name="Degroeve S."/>
            <person name="Echeynie S."/>
            <person name="Cooke R."/>
            <person name="Saeys Y."/>
            <person name="Wuyts J."/>
            <person name="Jabbari K."/>
            <person name="Bowler C."/>
            <person name="Panaud O."/>
            <person name="Piegu B."/>
            <person name="Ball S.G."/>
            <person name="Ral J.-P."/>
            <person name="Bouget F.-Y."/>
            <person name="Piganeau G."/>
            <person name="De Baets B."/>
            <person name="Picard A."/>
            <person name="Delseny M."/>
            <person name="Demaille J."/>
            <person name="Van de Peer Y."/>
            <person name="Moreau H."/>
        </authorList>
    </citation>
    <scope>NUCLEOTIDE SEQUENCE [LARGE SCALE GENOMIC DNA]</scope>
    <source>
        <strain evidence="3 5">OTTH0595</strain>
    </source>
</reference>
<accession>A0A454XWT6</accession>
<sequence>MDAASEQWAFDAIAVVTVGGIMPLAVMLLQSRRASKRACATALMLCAVLFVGAFEHARASRPEMRRARGFKNVMRAARRARAGGGGSWTTASSRAETRPGGARAETPARVFDADVVVVPDGITTPPSTRV</sequence>
<accession>A0A1Y5IMH6</accession>
<keyword evidence="2" id="KW-1133">Transmembrane helix</keyword>
<feature type="transmembrane region" description="Helical" evidence="2">
    <location>
        <begin position="12"/>
        <end position="29"/>
    </location>
</feature>
<evidence type="ECO:0000313" key="3">
    <source>
        <dbReference type="EMBL" id="CEF97533.1"/>
    </source>
</evidence>
<keyword evidence="2" id="KW-0472">Membrane</keyword>
<dbReference type="EMBL" id="KZ155771">
    <property type="protein sequence ID" value="OUS49384.1"/>
    <property type="molecule type" value="Genomic_DNA"/>
</dbReference>
<organism evidence="3 5">
    <name type="scientific">Ostreococcus tauri</name>
    <name type="common">Marine green alga</name>
    <dbReference type="NCBI Taxonomy" id="70448"/>
    <lineage>
        <taxon>Eukaryota</taxon>
        <taxon>Viridiplantae</taxon>
        <taxon>Chlorophyta</taxon>
        <taxon>Mamiellophyceae</taxon>
        <taxon>Mamiellales</taxon>
        <taxon>Bathycoccaceae</taxon>
        <taxon>Ostreococcus</taxon>
    </lineage>
</organism>
<gene>
    <name evidence="4" type="ORF">BE221DRAFT_202638</name>
    <name evidence="3" type="ORF">OT_ostta04g01890</name>
</gene>
<evidence type="ECO:0000313" key="4">
    <source>
        <dbReference type="EMBL" id="OUS49384.1"/>
    </source>
</evidence>
<reference evidence="4" key="3">
    <citation type="submission" date="2017-04" db="EMBL/GenBank/DDBJ databases">
        <title>Population genomics of picophytoplankton unveils novel chromosome hypervariability.</title>
        <authorList>
            <consortium name="DOE Joint Genome Institute"/>
            <person name="Blanc-Mathieu R."/>
            <person name="Krasovec M."/>
            <person name="Hebrard M."/>
            <person name="Yau S."/>
            <person name="Desgranges E."/>
            <person name="Martin J."/>
            <person name="Schackwitz W."/>
            <person name="Kuo A."/>
            <person name="Salin G."/>
            <person name="Donnadieu C."/>
            <person name="Desdevises Y."/>
            <person name="Sanchez-Ferandin S."/>
            <person name="Moreau H."/>
            <person name="Rivals E."/>
            <person name="Grigoriev I.V."/>
            <person name="Grimsley N."/>
            <person name="Eyre-Walker A."/>
            <person name="Piganeau G."/>
        </authorList>
    </citation>
    <scope>NUCLEOTIDE SEQUENCE [LARGE SCALE GENOMIC DNA]</scope>
    <source>
        <strain evidence="4">RCC 1115</strain>
    </source>
</reference>